<dbReference type="CDD" id="cd06257">
    <property type="entry name" value="DnaJ"/>
    <property type="match status" value="1"/>
</dbReference>
<dbReference type="SUPFAM" id="SSF46565">
    <property type="entry name" value="Chaperone J-domain"/>
    <property type="match status" value="1"/>
</dbReference>
<gene>
    <name evidence="2" type="ORF">EUV02_02460</name>
</gene>
<dbReference type="OrthoDB" id="9782583at2"/>
<feature type="domain" description="J" evidence="1">
    <location>
        <begin position="180"/>
        <end position="244"/>
    </location>
</feature>
<dbReference type="InterPro" id="IPR036869">
    <property type="entry name" value="J_dom_sf"/>
</dbReference>
<dbReference type="Gene3D" id="1.10.3680.10">
    <property type="entry name" value="TerB-like"/>
    <property type="match status" value="1"/>
</dbReference>
<dbReference type="SMART" id="SM00271">
    <property type="entry name" value="DnaJ"/>
    <property type="match status" value="1"/>
</dbReference>
<dbReference type="RefSeq" id="WP_135244630.1">
    <property type="nucleotide sequence ID" value="NZ_SIHO01000001.1"/>
</dbReference>
<keyword evidence="3" id="KW-1185">Reference proteome</keyword>
<dbReference type="InterPro" id="IPR001623">
    <property type="entry name" value="DnaJ_domain"/>
</dbReference>
<dbReference type="Proteomes" id="UP000297737">
    <property type="component" value="Unassembled WGS sequence"/>
</dbReference>
<dbReference type="AlphaFoldDB" id="A0A4Y9EQM7"/>
<sequence>MAIWGTLIGTAAGLLLGGPLGALAGAAAGGAADLALQQRGSATSAARRQVAFTIAAIALAAKMARADGDATDAEFATFQRLFQVPEAERSNATRFYRLAQGSTAGFEAYADQAAALLGRGTPVLEDLLEALLLIAKTDGIHPDELAYLDAVATRLGFTPAEYARIRARHLPSGDGIGRDDPYAVLGIEPGAAPEVVRAAYRALVKTTHPDRHMADGTPLEFIKVAEARMAALNAAYAAIMPKGAA</sequence>
<dbReference type="Pfam" id="PF00226">
    <property type="entry name" value="DnaJ"/>
    <property type="match status" value="1"/>
</dbReference>
<dbReference type="SUPFAM" id="SSF158682">
    <property type="entry name" value="TerB-like"/>
    <property type="match status" value="1"/>
</dbReference>
<organism evidence="2 3">
    <name type="scientific">Glacieibacterium arshaanense</name>
    <dbReference type="NCBI Taxonomy" id="2511025"/>
    <lineage>
        <taxon>Bacteria</taxon>
        <taxon>Pseudomonadati</taxon>
        <taxon>Pseudomonadota</taxon>
        <taxon>Alphaproteobacteria</taxon>
        <taxon>Sphingomonadales</taxon>
        <taxon>Sphingosinicellaceae</taxon>
        <taxon>Glacieibacterium</taxon>
    </lineage>
</organism>
<dbReference type="Pfam" id="PF05099">
    <property type="entry name" value="TerB"/>
    <property type="match status" value="1"/>
</dbReference>
<dbReference type="Gene3D" id="1.10.287.110">
    <property type="entry name" value="DnaJ domain"/>
    <property type="match status" value="1"/>
</dbReference>
<dbReference type="PROSITE" id="PS50076">
    <property type="entry name" value="DNAJ_2"/>
    <property type="match status" value="1"/>
</dbReference>
<dbReference type="InterPro" id="IPR007791">
    <property type="entry name" value="DjlA_N"/>
</dbReference>
<dbReference type="PRINTS" id="PR00625">
    <property type="entry name" value="JDOMAIN"/>
</dbReference>
<dbReference type="InterPro" id="IPR029024">
    <property type="entry name" value="TerB-like"/>
</dbReference>
<accession>A0A4Y9EQM7</accession>
<proteinExistence type="predicted"/>
<dbReference type="InterPro" id="IPR050817">
    <property type="entry name" value="DjlA_DnaK_co-chaperone"/>
</dbReference>
<evidence type="ECO:0000313" key="3">
    <source>
        <dbReference type="Proteomes" id="UP000297737"/>
    </source>
</evidence>
<reference evidence="2 3" key="1">
    <citation type="submission" date="2019-02" db="EMBL/GenBank/DDBJ databases">
        <title>Polymorphobacter sp. isolated from the lake at the Tibet of China.</title>
        <authorList>
            <person name="Li A."/>
        </authorList>
    </citation>
    <scope>NUCLEOTIDE SEQUENCE [LARGE SCALE GENOMIC DNA]</scope>
    <source>
        <strain evidence="2 3">DJ1R-1</strain>
    </source>
</reference>
<evidence type="ECO:0000259" key="1">
    <source>
        <dbReference type="PROSITE" id="PS50076"/>
    </source>
</evidence>
<comment type="caution">
    <text evidence="2">The sequence shown here is derived from an EMBL/GenBank/DDBJ whole genome shotgun (WGS) entry which is preliminary data.</text>
</comment>
<dbReference type="PANTHER" id="PTHR24074">
    <property type="entry name" value="CO-CHAPERONE PROTEIN DJLA"/>
    <property type="match status" value="1"/>
</dbReference>
<name>A0A4Y9EQM7_9SPHN</name>
<dbReference type="EMBL" id="SIHO01000001">
    <property type="protein sequence ID" value="TFU05906.1"/>
    <property type="molecule type" value="Genomic_DNA"/>
</dbReference>
<protein>
    <submittedName>
        <fullName evidence="2">Molecular chaperone DjiA</fullName>
    </submittedName>
</protein>
<evidence type="ECO:0000313" key="2">
    <source>
        <dbReference type="EMBL" id="TFU05906.1"/>
    </source>
</evidence>